<dbReference type="InterPro" id="IPR050106">
    <property type="entry name" value="HistidinolP_aminotransfase"/>
</dbReference>
<evidence type="ECO:0000256" key="8">
    <source>
        <dbReference type="ARBA" id="ARBA00047481"/>
    </source>
</evidence>
<dbReference type="OrthoDB" id="9813612at2"/>
<proteinExistence type="inferred from homology"/>
<accession>A0A2U3KDV7</accession>
<dbReference type="Gene3D" id="3.90.1150.10">
    <property type="entry name" value="Aspartate Aminotransferase, domain 1"/>
    <property type="match status" value="1"/>
</dbReference>
<dbReference type="Pfam" id="PF00155">
    <property type="entry name" value="Aminotran_1_2"/>
    <property type="match status" value="1"/>
</dbReference>
<dbReference type="HAMAP" id="MF_01023">
    <property type="entry name" value="HisC_aminotrans_2"/>
    <property type="match status" value="1"/>
</dbReference>
<dbReference type="Gene3D" id="3.40.640.10">
    <property type="entry name" value="Type I PLP-dependent aspartate aminotransferase-like (Major domain)"/>
    <property type="match status" value="1"/>
</dbReference>
<dbReference type="GO" id="GO:0030170">
    <property type="term" value="F:pyridoxal phosphate binding"/>
    <property type="evidence" value="ECO:0007669"/>
    <property type="project" value="InterPro"/>
</dbReference>
<evidence type="ECO:0000256" key="2">
    <source>
        <dbReference type="ARBA" id="ARBA00005011"/>
    </source>
</evidence>
<dbReference type="InterPro" id="IPR015424">
    <property type="entry name" value="PyrdxlP-dep_Trfase"/>
</dbReference>
<evidence type="ECO:0000256" key="6">
    <source>
        <dbReference type="ARBA" id="ARBA00022679"/>
    </source>
</evidence>
<dbReference type="EMBL" id="OMOD01000100">
    <property type="protein sequence ID" value="SPF37861.1"/>
    <property type="molecule type" value="Genomic_DNA"/>
</dbReference>
<evidence type="ECO:0000256" key="7">
    <source>
        <dbReference type="ARBA" id="ARBA00022898"/>
    </source>
</evidence>
<evidence type="ECO:0000256" key="5">
    <source>
        <dbReference type="ARBA" id="ARBA00022576"/>
    </source>
</evidence>
<keyword evidence="7 9" id="KW-0663">Pyridoxal phosphate</keyword>
<protein>
    <recommendedName>
        <fullName evidence="9">Histidinol-phosphate aminotransferase</fullName>
        <ecNumber evidence="9">2.6.1.9</ecNumber>
    </recommendedName>
    <alternativeName>
        <fullName evidence="9">Imidazole acetol-phosphate transaminase</fullName>
    </alternativeName>
</protein>
<feature type="coiled-coil region" evidence="10">
    <location>
        <begin position="272"/>
        <end position="302"/>
    </location>
</feature>
<dbReference type="InterPro" id="IPR015421">
    <property type="entry name" value="PyrdxlP-dep_Trfase_major"/>
</dbReference>
<dbReference type="PANTHER" id="PTHR43643:SF3">
    <property type="entry name" value="HISTIDINOL-PHOSPHATE AMINOTRANSFERASE"/>
    <property type="match status" value="1"/>
</dbReference>
<dbReference type="Proteomes" id="UP000238701">
    <property type="component" value="Unassembled WGS sequence"/>
</dbReference>
<evidence type="ECO:0000256" key="9">
    <source>
        <dbReference type="HAMAP-Rule" id="MF_01023"/>
    </source>
</evidence>
<evidence type="ECO:0000256" key="1">
    <source>
        <dbReference type="ARBA" id="ARBA00001933"/>
    </source>
</evidence>
<evidence type="ECO:0000256" key="10">
    <source>
        <dbReference type="SAM" id="Coils"/>
    </source>
</evidence>
<evidence type="ECO:0000256" key="3">
    <source>
        <dbReference type="ARBA" id="ARBA00007970"/>
    </source>
</evidence>
<dbReference type="CDD" id="cd00609">
    <property type="entry name" value="AAT_like"/>
    <property type="match status" value="1"/>
</dbReference>
<comment type="similarity">
    <text evidence="3 9">Belongs to the class-II pyridoxal-phosphate-dependent aminotransferase family. Histidinol-phosphate aminotransferase subfamily.</text>
</comment>
<evidence type="ECO:0000313" key="13">
    <source>
        <dbReference type="Proteomes" id="UP000238701"/>
    </source>
</evidence>
<sequence>MTDFSQFVPAHIRSLGGYTPGKSPRQAQRESRVSCIKMASNENPWGPSPKAVAAMQAVLSDCNFYPDNDAGDLRDALAKRHGVQPGQILLTAGSTSLLGIIARTLLSPGLNAVTSERSFIVYPIATQAAGGQLIQVPMRRDSFDLDAVAAAVDGNTRIIYLSNPNNPTGTIVDIAALDQFLDKLPGQVIVILDEAYYDFARHFAAQRNVDYSHSLKYVNQGRKVVVLRTFSKTHGLAGVRVGYGIGPAELMSYFARMRTTFSVSAPAQAAALAALKDEAHVQKALVNNAEQAERLTESLREMGYEVAPTWANFLYCELGEDAAAVSQRLQAEGVIIRPLGPWGAPTAIRVTIGTPEQNGIFLAAFKKVTERSMVK</sequence>
<evidence type="ECO:0000256" key="4">
    <source>
        <dbReference type="ARBA" id="ARBA00011738"/>
    </source>
</evidence>
<keyword evidence="5 9" id="KW-0032">Aminotransferase</keyword>
<comment type="catalytic activity">
    <reaction evidence="8 9">
        <text>L-histidinol phosphate + 2-oxoglutarate = 3-(imidazol-4-yl)-2-oxopropyl phosphate + L-glutamate</text>
        <dbReference type="Rhea" id="RHEA:23744"/>
        <dbReference type="ChEBI" id="CHEBI:16810"/>
        <dbReference type="ChEBI" id="CHEBI:29985"/>
        <dbReference type="ChEBI" id="CHEBI:57766"/>
        <dbReference type="ChEBI" id="CHEBI:57980"/>
        <dbReference type="EC" id="2.6.1.9"/>
    </reaction>
</comment>
<organism evidence="12 13">
    <name type="scientific">Candidatus Sulfotelmatobacter kueseliae</name>
    <dbReference type="NCBI Taxonomy" id="2042962"/>
    <lineage>
        <taxon>Bacteria</taxon>
        <taxon>Pseudomonadati</taxon>
        <taxon>Acidobacteriota</taxon>
        <taxon>Terriglobia</taxon>
        <taxon>Terriglobales</taxon>
        <taxon>Candidatus Korobacteraceae</taxon>
        <taxon>Candidatus Sulfotelmatobacter</taxon>
    </lineage>
</organism>
<feature type="modified residue" description="N6-(pyridoxal phosphate)lysine" evidence="9">
    <location>
        <position position="232"/>
    </location>
</feature>
<dbReference type="InterPro" id="IPR004839">
    <property type="entry name" value="Aminotransferase_I/II_large"/>
</dbReference>
<evidence type="ECO:0000259" key="11">
    <source>
        <dbReference type="Pfam" id="PF00155"/>
    </source>
</evidence>
<comment type="subunit">
    <text evidence="4 9">Homodimer.</text>
</comment>
<dbReference type="GO" id="GO:0004400">
    <property type="term" value="F:histidinol-phosphate transaminase activity"/>
    <property type="evidence" value="ECO:0007669"/>
    <property type="project" value="UniProtKB-UniRule"/>
</dbReference>
<dbReference type="InterPro" id="IPR005861">
    <property type="entry name" value="HisP_aminotrans"/>
</dbReference>
<dbReference type="AlphaFoldDB" id="A0A2U3KDV7"/>
<dbReference type="SUPFAM" id="SSF53383">
    <property type="entry name" value="PLP-dependent transferases"/>
    <property type="match status" value="1"/>
</dbReference>
<dbReference type="NCBIfam" id="TIGR01141">
    <property type="entry name" value="hisC"/>
    <property type="match status" value="1"/>
</dbReference>
<feature type="domain" description="Aminotransferase class I/classII large" evidence="11">
    <location>
        <begin position="35"/>
        <end position="364"/>
    </location>
</feature>
<name>A0A2U3KDV7_9BACT</name>
<evidence type="ECO:0000313" key="12">
    <source>
        <dbReference type="EMBL" id="SPF37861.1"/>
    </source>
</evidence>
<reference evidence="13" key="1">
    <citation type="submission" date="2018-02" db="EMBL/GenBank/DDBJ databases">
        <authorList>
            <person name="Hausmann B."/>
        </authorList>
    </citation>
    <scope>NUCLEOTIDE SEQUENCE [LARGE SCALE GENOMIC DNA]</scope>
    <source>
        <strain evidence="13">Peat soil MAG SbA1</strain>
    </source>
</reference>
<dbReference type="EC" id="2.6.1.9" evidence="9"/>
<dbReference type="UniPathway" id="UPA00031">
    <property type="reaction ID" value="UER00012"/>
</dbReference>
<dbReference type="PANTHER" id="PTHR43643">
    <property type="entry name" value="HISTIDINOL-PHOSPHATE AMINOTRANSFERASE 2"/>
    <property type="match status" value="1"/>
</dbReference>
<keyword evidence="10" id="KW-0175">Coiled coil</keyword>
<keyword evidence="9" id="KW-0028">Amino-acid biosynthesis</keyword>
<gene>
    <name evidence="9 12" type="primary">hisC</name>
    <name evidence="12" type="ORF">SBA1_1890003</name>
</gene>
<dbReference type="InterPro" id="IPR015422">
    <property type="entry name" value="PyrdxlP-dep_Trfase_small"/>
</dbReference>
<comment type="cofactor">
    <cofactor evidence="1 9">
        <name>pyridoxal 5'-phosphate</name>
        <dbReference type="ChEBI" id="CHEBI:597326"/>
    </cofactor>
</comment>
<comment type="pathway">
    <text evidence="2 9">Amino-acid biosynthesis; L-histidine biosynthesis; L-histidine from 5-phospho-alpha-D-ribose 1-diphosphate: step 7/9.</text>
</comment>
<keyword evidence="6 9" id="KW-0808">Transferase</keyword>
<dbReference type="GO" id="GO:0000105">
    <property type="term" value="P:L-histidine biosynthetic process"/>
    <property type="evidence" value="ECO:0007669"/>
    <property type="project" value="UniProtKB-UniRule"/>
</dbReference>
<keyword evidence="9" id="KW-0368">Histidine biosynthesis</keyword>